<dbReference type="GO" id="GO:0008270">
    <property type="term" value="F:zinc ion binding"/>
    <property type="evidence" value="ECO:0007669"/>
    <property type="project" value="InterPro"/>
</dbReference>
<dbReference type="EMBL" id="LUGG01000002">
    <property type="protein sequence ID" value="OBZ77537.1"/>
    <property type="molecule type" value="Genomic_DNA"/>
</dbReference>
<dbReference type="GO" id="GO:0005737">
    <property type="term" value="C:cytoplasm"/>
    <property type="evidence" value="ECO:0007669"/>
    <property type="project" value="TreeGrafter"/>
</dbReference>
<dbReference type="STRING" id="5627.A0A1C7MLJ2"/>
<dbReference type="InterPro" id="IPR013083">
    <property type="entry name" value="Znf_RING/FYVE/PHD"/>
</dbReference>
<dbReference type="SUPFAM" id="SSF57903">
    <property type="entry name" value="FYVE/PHD zinc finger"/>
    <property type="match status" value="1"/>
</dbReference>
<sequence>MIQCLACEDWFHESCLNLRERPSSRQPTPEVPQEPRVETDDAASETSSSGLPPPLIHASDYECLVCSACVRRIDVLRRWAGTPGVLMVVRNSPENRWRVIGKEDGAETDTVEIDTVGNEVESSPVTGEKRERSASAADAPEAKRTRVSPDASCSSPPCLAPPINQAAQDLLTYLDKMGLPETTPIVEHEYLGAGDIFLTSGWRDRWCIVRTVCPHCDRGHIFLRRKKPTNPLRTLILACRLKNWVCARPTSSPDRAIDGIRAFNEMRDDLMNHLRPFAQEGKEVTEADIRAFFDARMATK</sequence>
<dbReference type="OMA" id="FDARMAT"/>
<accession>A0A1C7MLJ2</accession>
<feature type="region of interest" description="Disordered" evidence="1">
    <location>
        <begin position="117"/>
        <end position="156"/>
    </location>
</feature>
<evidence type="ECO:0000313" key="2">
    <source>
        <dbReference type="EMBL" id="OBZ77537.1"/>
    </source>
</evidence>
<dbReference type="AlphaFoldDB" id="A0A1C7MLJ2"/>
<dbReference type="PANTHER" id="PTHR13513:SF9">
    <property type="entry name" value="E3 UBIQUITIN-PROTEIN LIGASE UBR7-RELATED"/>
    <property type="match status" value="1"/>
</dbReference>
<gene>
    <name evidence="2" type="primary">UBR7</name>
    <name evidence="2" type="ORF">A0H81_01914</name>
</gene>
<reference evidence="2 3" key="1">
    <citation type="submission" date="2016-03" db="EMBL/GenBank/DDBJ databases">
        <title>Whole genome sequencing of Grifola frondosa 9006-11.</title>
        <authorList>
            <person name="Min B."/>
            <person name="Park H."/>
            <person name="Kim J.-G."/>
            <person name="Cho H."/>
            <person name="Oh Y.-L."/>
            <person name="Kong W.-S."/>
            <person name="Choi I.-G."/>
        </authorList>
    </citation>
    <scope>NUCLEOTIDE SEQUENCE [LARGE SCALE GENOMIC DNA]</scope>
    <source>
        <strain evidence="2 3">9006-11</strain>
    </source>
</reference>
<dbReference type="PANTHER" id="PTHR13513">
    <property type="entry name" value="E3 UBIQUITIN-PROTEIN LIGASE UBR7"/>
    <property type="match status" value="1"/>
</dbReference>
<dbReference type="InterPro" id="IPR011011">
    <property type="entry name" value="Znf_FYVE_PHD"/>
</dbReference>
<evidence type="ECO:0000313" key="3">
    <source>
        <dbReference type="Proteomes" id="UP000092993"/>
    </source>
</evidence>
<feature type="region of interest" description="Disordered" evidence="1">
    <location>
        <begin position="20"/>
        <end position="53"/>
    </location>
</feature>
<dbReference type="Gene3D" id="3.30.40.10">
    <property type="entry name" value="Zinc/RING finger domain, C3HC4 (zinc finger)"/>
    <property type="match status" value="1"/>
</dbReference>
<evidence type="ECO:0000256" key="1">
    <source>
        <dbReference type="SAM" id="MobiDB-lite"/>
    </source>
</evidence>
<comment type="caution">
    <text evidence="2">The sequence shown here is derived from an EMBL/GenBank/DDBJ whole genome shotgun (WGS) entry which is preliminary data.</text>
</comment>
<dbReference type="GO" id="GO:0061630">
    <property type="term" value="F:ubiquitin protein ligase activity"/>
    <property type="evidence" value="ECO:0007669"/>
    <property type="project" value="InterPro"/>
</dbReference>
<proteinExistence type="predicted"/>
<protein>
    <submittedName>
        <fullName evidence="2">Putative E3 ubiquitin-protein ligase UBR7</fullName>
    </submittedName>
</protein>
<dbReference type="OrthoDB" id="5795902at2759"/>
<dbReference type="InterPro" id="IPR040204">
    <property type="entry name" value="UBR7"/>
</dbReference>
<dbReference type="Proteomes" id="UP000092993">
    <property type="component" value="Unassembled WGS sequence"/>
</dbReference>
<organism evidence="2 3">
    <name type="scientific">Grifola frondosa</name>
    <name type="common">Maitake</name>
    <name type="synonym">Polyporus frondosus</name>
    <dbReference type="NCBI Taxonomy" id="5627"/>
    <lineage>
        <taxon>Eukaryota</taxon>
        <taxon>Fungi</taxon>
        <taxon>Dikarya</taxon>
        <taxon>Basidiomycota</taxon>
        <taxon>Agaricomycotina</taxon>
        <taxon>Agaricomycetes</taxon>
        <taxon>Polyporales</taxon>
        <taxon>Grifolaceae</taxon>
        <taxon>Grifola</taxon>
    </lineage>
</organism>
<name>A0A1C7MLJ2_GRIFR</name>
<keyword evidence="3" id="KW-1185">Reference proteome</keyword>